<dbReference type="Proteomes" id="UP000235672">
    <property type="component" value="Unassembled WGS sequence"/>
</dbReference>
<sequence length="172" mass="19697">MDGPGVSCQIKVCMLNPELSYHALSYCWGKQLPTKAITINSALFLITPHLWEILRQIATSTNEYLLWVDAICINQKDMTEKNVQLALMGRIYTTARCVLIWLGVAEDESDAAMEQIQRFNTLLAPVPEPIRNDDDLPDACPKRQNAVWRAFGRLYARPWFLRLWVFQEAVLA</sequence>
<dbReference type="OrthoDB" id="3598674at2759"/>
<accession>A0A2J6PZR2</accession>
<gene>
    <name evidence="2" type="ORF">NA56DRAFT_575592</name>
</gene>
<evidence type="ECO:0000259" key="1">
    <source>
        <dbReference type="Pfam" id="PF06985"/>
    </source>
</evidence>
<reference evidence="2 3" key="1">
    <citation type="submission" date="2016-05" db="EMBL/GenBank/DDBJ databases">
        <title>A degradative enzymes factory behind the ericoid mycorrhizal symbiosis.</title>
        <authorList>
            <consortium name="DOE Joint Genome Institute"/>
            <person name="Martino E."/>
            <person name="Morin E."/>
            <person name="Grelet G."/>
            <person name="Kuo A."/>
            <person name="Kohler A."/>
            <person name="Daghino S."/>
            <person name="Barry K."/>
            <person name="Choi C."/>
            <person name="Cichocki N."/>
            <person name="Clum A."/>
            <person name="Copeland A."/>
            <person name="Hainaut M."/>
            <person name="Haridas S."/>
            <person name="Labutti K."/>
            <person name="Lindquist E."/>
            <person name="Lipzen A."/>
            <person name="Khouja H.-R."/>
            <person name="Murat C."/>
            <person name="Ohm R."/>
            <person name="Olson A."/>
            <person name="Spatafora J."/>
            <person name="Veneault-Fourrey C."/>
            <person name="Henrissat B."/>
            <person name="Grigoriev I."/>
            <person name="Martin F."/>
            <person name="Perotto S."/>
        </authorList>
    </citation>
    <scope>NUCLEOTIDE SEQUENCE [LARGE SCALE GENOMIC DNA]</scope>
    <source>
        <strain evidence="2 3">UAMH 7357</strain>
    </source>
</reference>
<dbReference type="STRING" id="1745343.A0A2J6PZR2"/>
<dbReference type="EMBL" id="KZ613489">
    <property type="protein sequence ID" value="PMD19508.1"/>
    <property type="molecule type" value="Genomic_DNA"/>
</dbReference>
<proteinExistence type="predicted"/>
<protein>
    <submittedName>
        <fullName evidence="2">Heterokaryon incompatibility</fullName>
    </submittedName>
</protein>
<evidence type="ECO:0000313" key="3">
    <source>
        <dbReference type="Proteomes" id="UP000235672"/>
    </source>
</evidence>
<dbReference type="AlphaFoldDB" id="A0A2J6PZR2"/>
<feature type="domain" description="Heterokaryon incompatibility" evidence="1">
    <location>
        <begin position="21"/>
        <end position="168"/>
    </location>
</feature>
<dbReference type="PANTHER" id="PTHR24148">
    <property type="entry name" value="ANKYRIN REPEAT DOMAIN-CONTAINING PROTEIN 39 HOMOLOG-RELATED"/>
    <property type="match status" value="1"/>
</dbReference>
<organism evidence="2 3">
    <name type="scientific">Hyaloscypha hepaticicola</name>
    <dbReference type="NCBI Taxonomy" id="2082293"/>
    <lineage>
        <taxon>Eukaryota</taxon>
        <taxon>Fungi</taxon>
        <taxon>Dikarya</taxon>
        <taxon>Ascomycota</taxon>
        <taxon>Pezizomycotina</taxon>
        <taxon>Leotiomycetes</taxon>
        <taxon>Helotiales</taxon>
        <taxon>Hyaloscyphaceae</taxon>
        <taxon>Hyaloscypha</taxon>
    </lineage>
</organism>
<dbReference type="InterPro" id="IPR052895">
    <property type="entry name" value="HetReg/Transcr_Mod"/>
</dbReference>
<feature type="non-terminal residue" evidence="2">
    <location>
        <position position="172"/>
    </location>
</feature>
<dbReference type="InterPro" id="IPR010730">
    <property type="entry name" value="HET"/>
</dbReference>
<dbReference type="Pfam" id="PF06985">
    <property type="entry name" value="HET"/>
    <property type="match status" value="1"/>
</dbReference>
<dbReference type="PANTHER" id="PTHR24148:SF82">
    <property type="entry name" value="HETEROKARYON INCOMPATIBILITY DOMAIN-CONTAINING PROTEIN"/>
    <property type="match status" value="1"/>
</dbReference>
<evidence type="ECO:0000313" key="2">
    <source>
        <dbReference type="EMBL" id="PMD19508.1"/>
    </source>
</evidence>
<keyword evidence="3" id="KW-1185">Reference proteome</keyword>
<name>A0A2J6PZR2_9HELO</name>